<comment type="caution">
    <text evidence="1">The sequence shown here is derived from an EMBL/GenBank/DDBJ whole genome shotgun (WGS) entry which is preliminary data.</text>
</comment>
<evidence type="ECO:0000313" key="1">
    <source>
        <dbReference type="EMBL" id="MFC3193647.1"/>
    </source>
</evidence>
<dbReference type="EMBL" id="JBHRTS010000002">
    <property type="protein sequence ID" value="MFC3193647.1"/>
    <property type="molecule type" value="Genomic_DNA"/>
</dbReference>
<proteinExistence type="predicted"/>
<protein>
    <recommendedName>
        <fullName evidence="3">Periplasmic heavy metal sensor</fullName>
    </recommendedName>
</protein>
<organism evidence="1 2">
    <name type="scientific">Marinicella sediminis</name>
    <dbReference type="NCBI Taxonomy" id="1792834"/>
    <lineage>
        <taxon>Bacteria</taxon>
        <taxon>Pseudomonadati</taxon>
        <taxon>Pseudomonadota</taxon>
        <taxon>Gammaproteobacteria</taxon>
        <taxon>Lysobacterales</taxon>
        <taxon>Marinicellaceae</taxon>
        <taxon>Marinicella</taxon>
    </lineage>
</organism>
<keyword evidence="2" id="KW-1185">Reference proteome</keyword>
<dbReference type="Proteomes" id="UP001595533">
    <property type="component" value="Unassembled WGS sequence"/>
</dbReference>
<gene>
    <name evidence="1" type="ORF">ACFODZ_05285</name>
</gene>
<evidence type="ECO:0000313" key="2">
    <source>
        <dbReference type="Proteomes" id="UP001595533"/>
    </source>
</evidence>
<evidence type="ECO:0008006" key="3">
    <source>
        <dbReference type="Google" id="ProtNLM"/>
    </source>
</evidence>
<accession>A0ABV7JDZ3</accession>
<reference evidence="2" key="1">
    <citation type="journal article" date="2019" name="Int. J. Syst. Evol. Microbiol.">
        <title>The Global Catalogue of Microorganisms (GCM) 10K type strain sequencing project: providing services to taxonomists for standard genome sequencing and annotation.</title>
        <authorList>
            <consortium name="The Broad Institute Genomics Platform"/>
            <consortium name="The Broad Institute Genome Sequencing Center for Infectious Disease"/>
            <person name="Wu L."/>
            <person name="Ma J."/>
        </authorList>
    </citation>
    <scope>NUCLEOTIDE SEQUENCE [LARGE SCALE GENOMIC DNA]</scope>
    <source>
        <strain evidence="2">KCTC 42953</strain>
    </source>
</reference>
<dbReference type="RefSeq" id="WP_077412712.1">
    <property type="nucleotide sequence ID" value="NZ_JBHRTS010000002.1"/>
</dbReference>
<sequence>MIFTIVALLIAGGHSAIPATQSPYTGEEANLIKSLNPVEINGLMQGKGMGFAKVAELNHYPGPRHVLDMADQLQLSSQQIAQTNRIFDNMREHAVVLGEQLVSYETKLDSLFASGQVAAAELDSLLLLIGKTRAQLRGAHLHAHLEMKKVLNHHQIMMYDTLRGYSNGSHQDGHAH</sequence>
<name>A0ABV7JDZ3_9GAMM</name>
<dbReference type="Gene3D" id="1.20.120.1490">
    <property type="match status" value="1"/>
</dbReference>